<evidence type="ECO:0000259" key="8">
    <source>
        <dbReference type="Pfam" id="PF01343"/>
    </source>
</evidence>
<protein>
    <submittedName>
        <fullName evidence="9">Protease-4</fullName>
        <ecNumber evidence="9">3.4.21.-</ecNumber>
    </submittedName>
</protein>
<dbReference type="GO" id="GO:0016020">
    <property type="term" value="C:membrane"/>
    <property type="evidence" value="ECO:0007669"/>
    <property type="project" value="UniProtKB-SubCell"/>
</dbReference>
<comment type="subcellular location">
    <subcellularLocation>
        <location evidence="1">Membrane</location>
    </subcellularLocation>
</comment>
<dbReference type="NCBIfam" id="TIGR00706">
    <property type="entry name" value="SppA_dom"/>
    <property type="match status" value="1"/>
</dbReference>
<dbReference type="Gene3D" id="6.20.330.10">
    <property type="match status" value="1"/>
</dbReference>
<evidence type="ECO:0000256" key="2">
    <source>
        <dbReference type="ARBA" id="ARBA00008683"/>
    </source>
</evidence>
<dbReference type="GO" id="GO:0006465">
    <property type="term" value="P:signal peptide processing"/>
    <property type="evidence" value="ECO:0007669"/>
    <property type="project" value="InterPro"/>
</dbReference>
<feature type="active site" description="Nucleophile" evidence="7">
    <location>
        <position position="393"/>
    </location>
</feature>
<keyword evidence="3 9" id="KW-0645">Protease</keyword>
<evidence type="ECO:0000256" key="4">
    <source>
        <dbReference type="ARBA" id="ARBA00022801"/>
    </source>
</evidence>
<proteinExistence type="inferred from homology"/>
<feature type="domain" description="Peptidase S49" evidence="8">
    <location>
        <begin position="126"/>
        <end position="283"/>
    </location>
</feature>
<accession>A0A840HTM3</accession>
<evidence type="ECO:0000256" key="7">
    <source>
        <dbReference type="PIRSR" id="PIRSR001217-1"/>
    </source>
</evidence>
<dbReference type="CDD" id="cd07023">
    <property type="entry name" value="S49_Sppa_N_C"/>
    <property type="match status" value="1"/>
</dbReference>
<organism evidence="9 10">
    <name type="scientific">Rhizorhapis suberifaciens</name>
    <name type="common">corky root of lettuce</name>
    <dbReference type="NCBI Taxonomy" id="13656"/>
    <lineage>
        <taxon>Bacteria</taxon>
        <taxon>Pseudomonadati</taxon>
        <taxon>Pseudomonadota</taxon>
        <taxon>Alphaproteobacteria</taxon>
        <taxon>Sphingomonadales</taxon>
        <taxon>Sphingomonadaceae</taxon>
        <taxon>Rhizorhapis</taxon>
    </lineage>
</organism>
<keyword evidence="10" id="KW-1185">Reference proteome</keyword>
<dbReference type="CDD" id="cd07018">
    <property type="entry name" value="S49_SppA_67K_type"/>
    <property type="match status" value="1"/>
</dbReference>
<sequence length="626" mass="66415">MAFVKSIWRLLMVIKDGLVLLLMLLFFGLLYAALSFSPQPAMIGSGALVLKLDGTIVEQPRRESPLDLVTGNDSPVGEYGLRDIVHALETAANDHKVKAVVLDLDGFMGGGQVALSRVGEALDGLRAAKKPVLTFATAYTDDGYLLASHASEVWLNPIGGVMISGPGGSQLYYKGLIDKLGVNAHVYRVGTYKSFVEPFIRTDQSPEAESAMQAIYGAIWQNWRDETAKARPKAKLAAYVTDPVATSRAAGGNLAKAALNAGLVDKLGDRTAFGTRVAKLAGVDEDDLPGSFKEIDYDAYAAAYPIKDDGKIGVITVAGEIVDGEADPGSAGGKTIAKLIHDALSEKDLKAIVLRVDSPGGSVLASEQIRSALMDAKAKGLPIVASMGNVAASGGYWVSTAADRILAEPSTITGSIGVFGILPSFESSLAKIGITTDGIKTTPLSGEPDLAGGFSPEFDALAQAGVEDVYRRFVALVAGARKLPPQRVDQIAQGRVWDGGTARQLGLVDGFGSLDDAIAEAAKLAKLDPVKARPVFIEQEPDYFSQLLEQYFKQDEEDRTAALPKDWLGKQAWLRRSFALQAVSDVQSMLTGSAIRADCLECRGVLPPIADRGAARRVLDHLLGLF</sequence>
<dbReference type="GO" id="GO:0008236">
    <property type="term" value="F:serine-type peptidase activity"/>
    <property type="evidence" value="ECO:0007669"/>
    <property type="project" value="UniProtKB-KW"/>
</dbReference>
<evidence type="ECO:0000256" key="3">
    <source>
        <dbReference type="ARBA" id="ARBA00022670"/>
    </source>
</evidence>
<dbReference type="Gene3D" id="3.90.226.10">
    <property type="entry name" value="2-enoyl-CoA Hydratase, Chain A, domain 1"/>
    <property type="match status" value="2"/>
</dbReference>
<evidence type="ECO:0000256" key="6">
    <source>
        <dbReference type="ARBA" id="ARBA00023136"/>
    </source>
</evidence>
<keyword evidence="4 9" id="KW-0378">Hydrolase</keyword>
<dbReference type="SUPFAM" id="SSF52096">
    <property type="entry name" value="ClpP/crotonase"/>
    <property type="match status" value="2"/>
</dbReference>
<evidence type="ECO:0000256" key="5">
    <source>
        <dbReference type="ARBA" id="ARBA00022825"/>
    </source>
</evidence>
<dbReference type="InterPro" id="IPR029045">
    <property type="entry name" value="ClpP/crotonase-like_dom_sf"/>
</dbReference>
<gene>
    <name evidence="9" type="ORF">HNQ99_001212</name>
</gene>
<dbReference type="PANTHER" id="PTHR33209:SF1">
    <property type="entry name" value="PEPTIDASE S49 DOMAIN-CONTAINING PROTEIN"/>
    <property type="match status" value="1"/>
</dbReference>
<name>A0A840HTM3_9SPHN</name>
<dbReference type="PANTHER" id="PTHR33209">
    <property type="entry name" value="PROTEASE 4"/>
    <property type="match status" value="1"/>
</dbReference>
<evidence type="ECO:0000313" key="9">
    <source>
        <dbReference type="EMBL" id="MBB4640908.1"/>
    </source>
</evidence>
<dbReference type="InterPro" id="IPR004634">
    <property type="entry name" value="Pept_S49_pIV"/>
</dbReference>
<keyword evidence="6" id="KW-0472">Membrane</keyword>
<dbReference type="EMBL" id="JACHOV010000004">
    <property type="protein sequence ID" value="MBB4640908.1"/>
    <property type="molecule type" value="Genomic_DNA"/>
</dbReference>
<feature type="active site" description="Proton donor/acceptor" evidence="7">
    <location>
        <position position="193"/>
    </location>
</feature>
<keyword evidence="5" id="KW-0720">Serine protease</keyword>
<dbReference type="RefSeq" id="WP_184474746.1">
    <property type="nucleotide sequence ID" value="NZ_JACHOV010000004.1"/>
</dbReference>
<dbReference type="AlphaFoldDB" id="A0A840HTM3"/>
<comment type="caution">
    <text evidence="9">The sequence shown here is derived from an EMBL/GenBank/DDBJ whole genome shotgun (WGS) entry which is preliminary data.</text>
</comment>
<dbReference type="Proteomes" id="UP000575068">
    <property type="component" value="Unassembled WGS sequence"/>
</dbReference>
<dbReference type="NCBIfam" id="TIGR00705">
    <property type="entry name" value="SppA_67K"/>
    <property type="match status" value="1"/>
</dbReference>
<evidence type="ECO:0000313" key="10">
    <source>
        <dbReference type="Proteomes" id="UP000575068"/>
    </source>
</evidence>
<evidence type="ECO:0000256" key="1">
    <source>
        <dbReference type="ARBA" id="ARBA00004370"/>
    </source>
</evidence>
<comment type="similarity">
    <text evidence="2">Belongs to the peptidase S49 family.</text>
</comment>
<reference evidence="9 10" key="1">
    <citation type="submission" date="2020-08" db="EMBL/GenBank/DDBJ databases">
        <title>Genomic Encyclopedia of Type Strains, Phase IV (KMG-IV): sequencing the most valuable type-strain genomes for metagenomic binning, comparative biology and taxonomic classification.</title>
        <authorList>
            <person name="Goeker M."/>
        </authorList>
    </citation>
    <scope>NUCLEOTIDE SEQUENCE [LARGE SCALE GENOMIC DNA]</scope>
    <source>
        <strain evidence="9 10">DSM 7465</strain>
    </source>
</reference>
<dbReference type="InterPro" id="IPR004635">
    <property type="entry name" value="Pept_S49_SppA"/>
</dbReference>
<feature type="domain" description="Peptidase S49" evidence="8">
    <location>
        <begin position="376"/>
        <end position="527"/>
    </location>
</feature>
<dbReference type="InterPro" id="IPR047272">
    <property type="entry name" value="S49_SppA_C"/>
</dbReference>
<dbReference type="PIRSF" id="PIRSF001217">
    <property type="entry name" value="Protease_4_SppA"/>
    <property type="match status" value="1"/>
</dbReference>
<dbReference type="InterPro" id="IPR002142">
    <property type="entry name" value="Peptidase_S49"/>
</dbReference>
<dbReference type="InterPro" id="IPR047217">
    <property type="entry name" value="S49_SppA_67K_type_N"/>
</dbReference>
<dbReference type="EC" id="3.4.21.-" evidence="9"/>
<dbReference type="Pfam" id="PF01343">
    <property type="entry name" value="Peptidase_S49"/>
    <property type="match status" value="2"/>
</dbReference>